<sequence length="109" mass="11089">DDCGSDDRRRARGARGVGPRAADAGGALRGRARGDAGVLPGARVAGRRGGGAGRRGARARNAVAHRARRAAAVRLARHGSPGELAAAPVDAAHRPVLVLRALRRGLRGV</sequence>
<reference evidence="2" key="1">
    <citation type="submission" date="2020-02" db="EMBL/GenBank/DDBJ databases">
        <authorList>
            <person name="Meier V. D."/>
        </authorList>
    </citation>
    <scope>NUCLEOTIDE SEQUENCE</scope>
    <source>
        <strain evidence="2">AVDCRST_MAG40</strain>
    </source>
</reference>
<feature type="region of interest" description="Disordered" evidence="1">
    <location>
        <begin position="1"/>
        <end position="60"/>
    </location>
</feature>
<feature type="compositionally biased region" description="Low complexity" evidence="1">
    <location>
        <begin position="17"/>
        <end position="26"/>
    </location>
</feature>
<protein>
    <submittedName>
        <fullName evidence="2">Uncharacterized protein</fullName>
    </submittedName>
</protein>
<gene>
    <name evidence="2" type="ORF">AVDCRST_MAG40-3273</name>
</gene>
<feature type="non-terminal residue" evidence="2">
    <location>
        <position position="1"/>
    </location>
</feature>
<feature type="compositionally biased region" description="Low complexity" evidence="1">
    <location>
        <begin position="35"/>
        <end position="44"/>
    </location>
</feature>
<name>A0A6J4MEV9_9BACT</name>
<evidence type="ECO:0000256" key="1">
    <source>
        <dbReference type="SAM" id="MobiDB-lite"/>
    </source>
</evidence>
<dbReference type="AlphaFoldDB" id="A0A6J4MEV9"/>
<proteinExistence type="predicted"/>
<dbReference type="EMBL" id="CADCTX010000900">
    <property type="protein sequence ID" value="CAA9357866.1"/>
    <property type="molecule type" value="Genomic_DNA"/>
</dbReference>
<accession>A0A6J4MEV9</accession>
<feature type="non-terminal residue" evidence="2">
    <location>
        <position position="109"/>
    </location>
</feature>
<organism evidence="2">
    <name type="scientific">uncultured Gemmatimonadaceae bacterium</name>
    <dbReference type="NCBI Taxonomy" id="246130"/>
    <lineage>
        <taxon>Bacteria</taxon>
        <taxon>Pseudomonadati</taxon>
        <taxon>Gemmatimonadota</taxon>
        <taxon>Gemmatimonadia</taxon>
        <taxon>Gemmatimonadales</taxon>
        <taxon>Gemmatimonadaceae</taxon>
        <taxon>environmental samples</taxon>
    </lineage>
</organism>
<evidence type="ECO:0000313" key="2">
    <source>
        <dbReference type="EMBL" id="CAA9357866.1"/>
    </source>
</evidence>